<dbReference type="VEuPathDB" id="TriTrypDB:TRSC58_03147"/>
<evidence type="ECO:0000313" key="3">
    <source>
        <dbReference type="Proteomes" id="UP000031737"/>
    </source>
</evidence>
<organism evidence="2 3">
    <name type="scientific">Trypanosoma rangeli SC58</name>
    <dbReference type="NCBI Taxonomy" id="429131"/>
    <lineage>
        <taxon>Eukaryota</taxon>
        <taxon>Discoba</taxon>
        <taxon>Euglenozoa</taxon>
        <taxon>Kinetoplastea</taxon>
        <taxon>Metakinetoplastina</taxon>
        <taxon>Trypanosomatida</taxon>
        <taxon>Trypanosomatidae</taxon>
        <taxon>Trypanosoma</taxon>
        <taxon>Herpetosoma</taxon>
    </lineage>
</organism>
<dbReference type="AlphaFoldDB" id="A0A061J2M7"/>
<evidence type="ECO:0000256" key="1">
    <source>
        <dbReference type="SAM" id="MobiDB-lite"/>
    </source>
</evidence>
<name>A0A061J2M7_TRYRA</name>
<protein>
    <submittedName>
        <fullName evidence="2">Uncharacterized protein</fullName>
    </submittedName>
</protein>
<dbReference type="PANTHER" id="PTHR39666:SF1">
    <property type="entry name" value="NUCLEAR PORE COMPLEX NUP2_50_61 DOMAIN-CONTAINING PROTEIN"/>
    <property type="match status" value="1"/>
</dbReference>
<proteinExistence type="predicted"/>
<dbReference type="OrthoDB" id="245139at2759"/>
<sequence length="1082" mass="120900">MSSSIDLASGMPFAVVPDALRTAYGFLDSCAAYYCAQAEQFMLAEGNKSQREPVVVILTRDGLYLGDEQGRIFRRVELVSIRCLVMNSDFSSFDNHEKSRSHFTAFVLSGQLDPSDIILAGRPGHTAAAIVLRLLSSRERDIPMHMYSVDGCDALPKGVLRIPLRRTSVTAPQGQQALRDSIPPRSGAANLAAVSSVAISKGQFVATLAHIADEERRATATVDTIGTDVVPTGLWVPLAVRCCFPPFKDVQLFWAGWVKFHGKTLKESSEAILFITPAQTVVVQAEQPVRVLPLYAISAVFVYNIDRVRERRSIFLVSKLKDADICVQTGEKDGDRLLAQLHNALCALDPANVPPVKSVTTTKGLKLRVRPSKRYKMPTVVLPPSLECVRYRNFVFDRVKDILRECEPSRQHTAAELTEQYFGKELELLSLLYNTYPEYAVRQESRRGSKYRERLLAFCAKYLPDSVGIVDEVLYTYEAREEELFCQLVQRYGPEPREAELPLERYRTTLTPEEVRRALVNFYRHYEPKKIADVDAIMALYQGREQLLFDRLIQLYGPMPPSEDSVSLSAEPASSPSPTSFHPATLPPSGDETADRPSWLQRLEAFLARYIPERSGEAEMLLQRYAGCEDALLYGLEKKYGPEPVLATRRNRARVAAFFVRAGLPLPDEARIDETIHSFRGSEEDFFFHLEQQYGAENPLQFPQEAQDITTAEFAKVDLLTEIPFVEVPTSLQPLFPSFCGRAALLWFGRVLHWEQPAPSTLRCAYLTSSHIFVGNSEAETARCTALEQVEAVYINSKRERKDLSPSMLIRVQEEHDLFFAFASDEEGHQLLSVLTSVLTRYHFGRRCRVLACASFTDPGIQANCLRLPTHINRVAAVPQRPRTTSSVCIHNGDGGAVSTNGGEHNVHVLRLLKQQECELCSRLHDALILKDGVDQQLALQQDAALVNRRWDTIRQLATKQKKVFGTMPLRPVAGGGIVGNTQRPSRLQKFQIAANVPSHADKLNPLQRAQYMKFSPNGTYGLGVESSWYGGGDGTLTKGTETLECNAAPSLTCSPERSAVDAVRDVFYRPSITRDDEVVGY</sequence>
<gene>
    <name evidence="2" type="ORF">TRSC58_03147</name>
</gene>
<comment type="caution">
    <text evidence="2">The sequence shown here is derived from an EMBL/GenBank/DDBJ whole genome shotgun (WGS) entry which is preliminary data.</text>
</comment>
<accession>A0A061J2M7</accession>
<reference evidence="2 3" key="1">
    <citation type="submission" date="2013-07" db="EMBL/GenBank/DDBJ databases">
        <authorList>
            <person name="Stoco P.H."/>
            <person name="Wagner G."/>
            <person name="Gerber A."/>
            <person name="Zaha A."/>
            <person name="Thompson C."/>
            <person name="Bartholomeu D.C."/>
            <person name="Luckemeyer D.D."/>
            <person name="Bahia D."/>
            <person name="Loreto E."/>
            <person name="Prestes E.B."/>
            <person name="Lima F.M."/>
            <person name="Rodrigues-Luiz G."/>
            <person name="Vallejo G.A."/>
            <person name="Filho J.F."/>
            <person name="Monteiro K.M."/>
            <person name="Tyler K.M."/>
            <person name="de Almeida L.G."/>
            <person name="Ortiz M.F."/>
            <person name="Siervo M.A."/>
            <person name="de Moraes M.H."/>
            <person name="Cunha O.L."/>
            <person name="Mendonca-Neto R."/>
            <person name="Silva R."/>
            <person name="Teixeira S.M."/>
            <person name="Murta S.M."/>
            <person name="Sincero T.C."/>
            <person name="Mendes T.A."/>
            <person name="Urmenyi T.P."/>
            <person name="Silva V.G."/>
            <person name="da Rocha W.D."/>
            <person name="Andersson B."/>
            <person name="Romanha A.J."/>
            <person name="Steindel M."/>
            <person name="de Vasconcelos A.T."/>
            <person name="Grisard E.C."/>
        </authorList>
    </citation>
    <scope>NUCLEOTIDE SEQUENCE [LARGE SCALE GENOMIC DNA]</scope>
    <source>
        <strain evidence="2 3">SC58</strain>
    </source>
</reference>
<dbReference type="EMBL" id="AUPL01003147">
    <property type="protein sequence ID" value="ESL09139.1"/>
    <property type="molecule type" value="Genomic_DNA"/>
</dbReference>
<dbReference type="Proteomes" id="UP000031737">
    <property type="component" value="Unassembled WGS sequence"/>
</dbReference>
<dbReference type="PANTHER" id="PTHR39666">
    <property type="entry name" value="RANBP2-TYPE DOMAIN-CONTAINING PROTEIN"/>
    <property type="match status" value="1"/>
</dbReference>
<keyword evidence="3" id="KW-1185">Reference proteome</keyword>
<evidence type="ECO:0000313" key="2">
    <source>
        <dbReference type="EMBL" id="ESL09139.1"/>
    </source>
</evidence>
<feature type="compositionally biased region" description="Low complexity" evidence="1">
    <location>
        <begin position="565"/>
        <end position="580"/>
    </location>
</feature>
<feature type="region of interest" description="Disordered" evidence="1">
    <location>
        <begin position="563"/>
        <end position="595"/>
    </location>
</feature>